<sequence>MEKLRQGQRYLFHMNRPFINDAESFRANVVKVYSKTLVVNCCETERNRNTQVSMPLKWVKRADTLEDIVCDNPILPSEILLLIDGYL</sequence>
<protein>
    <submittedName>
        <fullName evidence="1">Uncharacterized protein</fullName>
    </submittedName>
</protein>
<reference evidence="1" key="1">
    <citation type="journal article" date="2020" name="Nature">
        <title>Giant virus diversity and host interactions through global metagenomics.</title>
        <authorList>
            <person name="Schulz F."/>
            <person name="Roux S."/>
            <person name="Paez-Espino D."/>
            <person name="Jungbluth S."/>
            <person name="Walsh D.A."/>
            <person name="Denef V.J."/>
            <person name="McMahon K.D."/>
            <person name="Konstantinidis K.T."/>
            <person name="Eloe-Fadrosh E.A."/>
            <person name="Kyrpides N.C."/>
            <person name="Woyke T."/>
        </authorList>
    </citation>
    <scope>NUCLEOTIDE SEQUENCE</scope>
    <source>
        <strain evidence="1">GVMAG-S-3300012000-57</strain>
    </source>
</reference>
<organism evidence="1">
    <name type="scientific">viral metagenome</name>
    <dbReference type="NCBI Taxonomy" id="1070528"/>
    <lineage>
        <taxon>unclassified sequences</taxon>
        <taxon>metagenomes</taxon>
        <taxon>organismal metagenomes</taxon>
    </lineage>
</organism>
<accession>A0A6C0KJY7</accession>
<dbReference type="EMBL" id="MN740910">
    <property type="protein sequence ID" value="QHU17481.1"/>
    <property type="molecule type" value="Genomic_DNA"/>
</dbReference>
<evidence type="ECO:0000313" key="1">
    <source>
        <dbReference type="EMBL" id="QHU17481.1"/>
    </source>
</evidence>
<dbReference type="AlphaFoldDB" id="A0A6C0KJY7"/>
<name>A0A6C0KJY7_9ZZZZ</name>
<proteinExistence type="predicted"/>